<reference evidence="1 2" key="1">
    <citation type="submission" date="2018-06" db="EMBL/GenBank/DDBJ databases">
        <title>Paenibacillus montanisoli sp. nov., isolated from mountain area soil.</title>
        <authorList>
            <person name="Wu M."/>
        </authorList>
    </citation>
    <scope>NUCLEOTIDE SEQUENCE [LARGE SCALE GENOMIC DNA]</scope>
    <source>
        <strain evidence="1 2">RA17</strain>
    </source>
</reference>
<sequence>MNAYVQKLVSDYFNGALKQQRAYPLIIKTMDTALILVTGSYSFGMSNETSDLDIEFILPDSQHTAILEEAGGVQNLWVHDTAHQPLVDIKIRPLSWLRNRLTGSDPEVLWIYQHAVSIRDREQILTKLLDEATQRFHFAIFDSITKSYKDFRTGITVSAAREPLGKSLIMSKTIEAALVLPFLARNEPYPYPKWRSIWLKNNHNEGAMIVSLCEQWLAGESAFISLRDEIDTVLIEAGYQDLITHFWRKV</sequence>
<accession>A0A328TYX5</accession>
<evidence type="ECO:0000313" key="1">
    <source>
        <dbReference type="EMBL" id="RAP75717.1"/>
    </source>
</evidence>
<evidence type="ECO:0000313" key="2">
    <source>
        <dbReference type="Proteomes" id="UP000249260"/>
    </source>
</evidence>
<dbReference type="RefSeq" id="WP_112881942.1">
    <property type="nucleotide sequence ID" value="NZ_QLUW01000002.1"/>
</dbReference>
<dbReference type="InterPro" id="IPR043519">
    <property type="entry name" value="NT_sf"/>
</dbReference>
<dbReference type="OrthoDB" id="2583935at2"/>
<keyword evidence="2" id="KW-1185">Reference proteome</keyword>
<proteinExistence type="predicted"/>
<comment type="caution">
    <text evidence="1">The sequence shown here is derived from an EMBL/GenBank/DDBJ whole genome shotgun (WGS) entry which is preliminary data.</text>
</comment>
<evidence type="ECO:0008006" key="3">
    <source>
        <dbReference type="Google" id="ProtNLM"/>
    </source>
</evidence>
<organism evidence="1 2">
    <name type="scientific">Paenibacillus montanisoli</name>
    <dbReference type="NCBI Taxonomy" id="2081970"/>
    <lineage>
        <taxon>Bacteria</taxon>
        <taxon>Bacillati</taxon>
        <taxon>Bacillota</taxon>
        <taxon>Bacilli</taxon>
        <taxon>Bacillales</taxon>
        <taxon>Paenibacillaceae</taxon>
        <taxon>Paenibacillus</taxon>
    </lineage>
</organism>
<gene>
    <name evidence="1" type="ORF">DL346_09685</name>
</gene>
<dbReference type="AlphaFoldDB" id="A0A328TYX5"/>
<dbReference type="EMBL" id="QLUW01000002">
    <property type="protein sequence ID" value="RAP75717.1"/>
    <property type="molecule type" value="Genomic_DNA"/>
</dbReference>
<dbReference type="SUPFAM" id="SSF81301">
    <property type="entry name" value="Nucleotidyltransferase"/>
    <property type="match status" value="1"/>
</dbReference>
<dbReference type="Proteomes" id="UP000249260">
    <property type="component" value="Unassembled WGS sequence"/>
</dbReference>
<protein>
    <recommendedName>
        <fullName evidence="3">Polymerase nucleotidyl transferase domain-containing protein</fullName>
    </recommendedName>
</protein>
<name>A0A328TYX5_9BACL</name>